<dbReference type="EMBL" id="GBRH01177242">
    <property type="protein sequence ID" value="JAE20654.1"/>
    <property type="molecule type" value="Transcribed_RNA"/>
</dbReference>
<dbReference type="AlphaFoldDB" id="A0A0A9GB50"/>
<protein>
    <submittedName>
        <fullName evidence="1">Uncharacterized protein</fullName>
    </submittedName>
</protein>
<sequence>MSCILVRRTTNNHIGRTESFPLPLLLLKHDLPTDGNFFVDMGFAASGNAQPLRPRLSLLCSPWHRLDDPDEPARRPLSRAIISSSSRLACSTSAMDMRPSRCVSDNDDDALTGGAPSSLISTMPLASSDLPGQSFGASCWSPPLPLTTF</sequence>
<evidence type="ECO:0000313" key="1">
    <source>
        <dbReference type="EMBL" id="JAE20654.1"/>
    </source>
</evidence>
<organism evidence="1">
    <name type="scientific">Arundo donax</name>
    <name type="common">Giant reed</name>
    <name type="synonym">Donax arundinaceus</name>
    <dbReference type="NCBI Taxonomy" id="35708"/>
    <lineage>
        <taxon>Eukaryota</taxon>
        <taxon>Viridiplantae</taxon>
        <taxon>Streptophyta</taxon>
        <taxon>Embryophyta</taxon>
        <taxon>Tracheophyta</taxon>
        <taxon>Spermatophyta</taxon>
        <taxon>Magnoliopsida</taxon>
        <taxon>Liliopsida</taxon>
        <taxon>Poales</taxon>
        <taxon>Poaceae</taxon>
        <taxon>PACMAD clade</taxon>
        <taxon>Arundinoideae</taxon>
        <taxon>Arundineae</taxon>
        <taxon>Arundo</taxon>
    </lineage>
</organism>
<proteinExistence type="predicted"/>
<reference evidence="1" key="1">
    <citation type="submission" date="2014-09" db="EMBL/GenBank/DDBJ databases">
        <authorList>
            <person name="Magalhaes I.L.F."/>
            <person name="Oliveira U."/>
            <person name="Santos F.R."/>
            <person name="Vidigal T.H.D.A."/>
            <person name="Brescovit A.D."/>
            <person name="Santos A.J."/>
        </authorList>
    </citation>
    <scope>NUCLEOTIDE SEQUENCE</scope>
    <source>
        <tissue evidence="1">Shoot tissue taken approximately 20 cm above the soil surface</tissue>
    </source>
</reference>
<name>A0A0A9GB50_ARUDO</name>
<accession>A0A0A9GB50</accession>
<reference evidence="1" key="2">
    <citation type="journal article" date="2015" name="Data Brief">
        <title>Shoot transcriptome of the giant reed, Arundo donax.</title>
        <authorList>
            <person name="Barrero R.A."/>
            <person name="Guerrero F.D."/>
            <person name="Moolhuijzen P."/>
            <person name="Goolsby J.A."/>
            <person name="Tidwell J."/>
            <person name="Bellgard S.E."/>
            <person name="Bellgard M.I."/>
        </authorList>
    </citation>
    <scope>NUCLEOTIDE SEQUENCE</scope>
    <source>
        <tissue evidence="1">Shoot tissue taken approximately 20 cm above the soil surface</tissue>
    </source>
</reference>